<dbReference type="EMBL" id="AZFY01000114">
    <property type="protein sequence ID" value="KRM05025.1"/>
    <property type="molecule type" value="Genomic_DNA"/>
</dbReference>
<evidence type="ECO:0000313" key="5">
    <source>
        <dbReference type="Proteomes" id="UP000051966"/>
    </source>
</evidence>
<organism evidence="2 4">
    <name type="scientific">Lentilactobacillus farraginis DSM 18382 = JCM 14108</name>
    <dbReference type="NCBI Taxonomy" id="1423743"/>
    <lineage>
        <taxon>Bacteria</taxon>
        <taxon>Bacillati</taxon>
        <taxon>Bacillota</taxon>
        <taxon>Bacilli</taxon>
        <taxon>Lactobacillales</taxon>
        <taxon>Lactobacillaceae</taxon>
        <taxon>Lentilactobacillus</taxon>
    </lineage>
</organism>
<evidence type="ECO:0000313" key="4">
    <source>
        <dbReference type="Proteomes" id="UP000019488"/>
    </source>
</evidence>
<evidence type="ECO:0000313" key="3">
    <source>
        <dbReference type="EMBL" id="KRM05025.1"/>
    </source>
</evidence>
<dbReference type="InterPro" id="IPR010982">
    <property type="entry name" value="Lambda_DNA-bd_dom_sf"/>
</dbReference>
<reference evidence="2" key="1">
    <citation type="journal article" date="2014" name="Genome Announc.">
        <title>Draft Genome Sequences of Two Lactobacillus Strains, L. farraginis JCM 14108T and L. composti JCM 14202T, Isolated from Compost of Distilled Shochu Residue.</title>
        <authorList>
            <person name="Yuki M."/>
            <person name="Oshima K."/>
            <person name="Suda W."/>
            <person name="Kitahara M."/>
            <person name="Kitamura K."/>
            <person name="Iida T."/>
            <person name="Hattori M."/>
            <person name="Ohkuma M."/>
        </authorList>
    </citation>
    <scope>NUCLEOTIDE SEQUENCE [LARGE SCALE GENOMIC DNA]</scope>
    <source>
        <strain evidence="2">JCM 14108</strain>
    </source>
</reference>
<gene>
    <name evidence="3" type="ORF">FD41_GL000790</name>
    <name evidence="2" type="ORF">JCM14108_3030</name>
</gene>
<accession>X0PM80</accession>
<evidence type="ECO:0000259" key="1">
    <source>
        <dbReference type="PROSITE" id="PS50943"/>
    </source>
</evidence>
<dbReference type="SMART" id="SM00530">
    <property type="entry name" value="HTH_XRE"/>
    <property type="match status" value="1"/>
</dbReference>
<dbReference type="AlphaFoldDB" id="X0PM80"/>
<dbReference type="Gene3D" id="1.10.260.40">
    <property type="entry name" value="lambda repressor-like DNA-binding domains"/>
    <property type="match status" value="1"/>
</dbReference>
<dbReference type="Proteomes" id="UP000051966">
    <property type="component" value="Unassembled WGS sequence"/>
</dbReference>
<dbReference type="Pfam" id="PF13443">
    <property type="entry name" value="HTH_26"/>
    <property type="match status" value="1"/>
</dbReference>
<dbReference type="RefSeq" id="WP_051996180.1">
    <property type="nucleotide sequence ID" value="NZ_AZFY01000114.1"/>
</dbReference>
<sequence>MSNGQSKMNLKELAQTISDNVAIRMRHEKLSINKLCQETGLSRNTISNILNKPVMNISIQTLAKIAKALECEPYELLKPIKF</sequence>
<dbReference type="PATRIC" id="fig|1423743.5.peg.817"/>
<dbReference type="InterPro" id="IPR001387">
    <property type="entry name" value="Cro/C1-type_HTH"/>
</dbReference>
<reference evidence="3 5" key="2">
    <citation type="journal article" date="2015" name="Genome Announc.">
        <title>Expanding the biotechnology potential of lactobacilli through comparative genomics of 213 strains and associated genera.</title>
        <authorList>
            <person name="Sun Z."/>
            <person name="Harris H.M."/>
            <person name="McCann A."/>
            <person name="Guo C."/>
            <person name="Argimon S."/>
            <person name="Zhang W."/>
            <person name="Yang X."/>
            <person name="Jeffery I.B."/>
            <person name="Cooney J.C."/>
            <person name="Kagawa T.F."/>
            <person name="Liu W."/>
            <person name="Song Y."/>
            <person name="Salvetti E."/>
            <person name="Wrobel A."/>
            <person name="Rasinkangas P."/>
            <person name="Parkhill J."/>
            <person name="Rea M.C."/>
            <person name="O'Sullivan O."/>
            <person name="Ritari J."/>
            <person name="Douillard F.P."/>
            <person name="Paul Ross R."/>
            <person name="Yang R."/>
            <person name="Briner A.E."/>
            <person name="Felis G.E."/>
            <person name="de Vos W.M."/>
            <person name="Barrangou R."/>
            <person name="Klaenhammer T.R."/>
            <person name="Caufield P.W."/>
            <person name="Cui Y."/>
            <person name="Zhang H."/>
            <person name="O'Toole P.W."/>
        </authorList>
    </citation>
    <scope>NUCLEOTIDE SEQUENCE [LARGE SCALE GENOMIC DNA]</scope>
    <source>
        <strain evidence="3 5">DSM 18382</strain>
    </source>
</reference>
<feature type="domain" description="HTH cro/C1-type" evidence="1">
    <location>
        <begin position="22"/>
        <end position="76"/>
    </location>
</feature>
<dbReference type="SUPFAM" id="SSF47413">
    <property type="entry name" value="lambda repressor-like DNA-binding domains"/>
    <property type="match status" value="1"/>
</dbReference>
<keyword evidence="5" id="KW-1185">Reference proteome</keyword>
<proteinExistence type="predicted"/>
<dbReference type="CDD" id="cd00093">
    <property type="entry name" value="HTH_XRE"/>
    <property type="match status" value="1"/>
</dbReference>
<dbReference type="Proteomes" id="UP000019488">
    <property type="component" value="Unassembled WGS sequence"/>
</dbReference>
<protein>
    <recommendedName>
        <fullName evidence="1">HTH cro/C1-type domain-containing protein</fullName>
    </recommendedName>
</protein>
<dbReference type="PROSITE" id="PS50943">
    <property type="entry name" value="HTH_CROC1"/>
    <property type="match status" value="1"/>
</dbReference>
<dbReference type="GO" id="GO:0003677">
    <property type="term" value="F:DNA binding"/>
    <property type="evidence" value="ECO:0007669"/>
    <property type="project" value="InterPro"/>
</dbReference>
<comment type="caution">
    <text evidence="2">The sequence shown here is derived from an EMBL/GenBank/DDBJ whole genome shotgun (WGS) entry which is preliminary data.</text>
</comment>
<dbReference type="OrthoDB" id="9995971at2"/>
<dbReference type="EMBL" id="BAKI01000056">
    <property type="protein sequence ID" value="GAF37941.1"/>
    <property type="molecule type" value="Genomic_DNA"/>
</dbReference>
<evidence type="ECO:0000313" key="2">
    <source>
        <dbReference type="EMBL" id="GAF37941.1"/>
    </source>
</evidence>
<dbReference type="STRING" id="1423743.FD41_GL000790"/>
<name>X0PM80_9LACO</name>